<dbReference type="InterPro" id="IPR036291">
    <property type="entry name" value="NAD(P)-bd_dom_sf"/>
</dbReference>
<dbReference type="FunFam" id="3.40.50.720:FF:000084">
    <property type="entry name" value="Short-chain dehydrogenase reductase"/>
    <property type="match status" value="1"/>
</dbReference>
<dbReference type="InterPro" id="IPR020904">
    <property type="entry name" value="Sc_DH/Rdtase_CS"/>
</dbReference>
<dbReference type="Pfam" id="PF13561">
    <property type="entry name" value="adh_short_C2"/>
    <property type="match status" value="1"/>
</dbReference>
<reference evidence="2" key="2">
    <citation type="submission" date="2020-09" db="EMBL/GenBank/DDBJ databases">
        <authorList>
            <person name="Sun Q."/>
            <person name="Zhou Y."/>
        </authorList>
    </citation>
    <scope>NUCLEOTIDE SEQUENCE</scope>
    <source>
        <strain evidence="2">CGMCC 1.15725</strain>
    </source>
</reference>
<dbReference type="GO" id="GO:0030497">
    <property type="term" value="P:fatty acid elongation"/>
    <property type="evidence" value="ECO:0007669"/>
    <property type="project" value="TreeGrafter"/>
</dbReference>
<dbReference type="PRINTS" id="PR00081">
    <property type="entry name" value="GDHRDH"/>
</dbReference>
<dbReference type="EMBL" id="BMJQ01000002">
    <property type="protein sequence ID" value="GGF04187.1"/>
    <property type="molecule type" value="Genomic_DNA"/>
</dbReference>
<dbReference type="SUPFAM" id="SSF51735">
    <property type="entry name" value="NAD(P)-binding Rossmann-fold domains"/>
    <property type="match status" value="1"/>
</dbReference>
<dbReference type="CDD" id="cd05233">
    <property type="entry name" value="SDR_c"/>
    <property type="match status" value="1"/>
</dbReference>
<reference evidence="2" key="1">
    <citation type="journal article" date="2014" name="Int. J. Syst. Evol. Microbiol.">
        <title>Complete genome sequence of Corynebacterium casei LMG S-19264T (=DSM 44701T), isolated from a smear-ripened cheese.</title>
        <authorList>
            <consortium name="US DOE Joint Genome Institute (JGI-PGF)"/>
            <person name="Walter F."/>
            <person name="Albersmeier A."/>
            <person name="Kalinowski J."/>
            <person name="Ruckert C."/>
        </authorList>
    </citation>
    <scope>NUCLEOTIDE SEQUENCE</scope>
    <source>
        <strain evidence="2">CGMCC 1.15725</strain>
    </source>
</reference>
<dbReference type="PRINTS" id="PR00080">
    <property type="entry name" value="SDRFAMILY"/>
</dbReference>
<dbReference type="PANTHER" id="PTHR42760:SF123">
    <property type="entry name" value="OXIDOREDUCTASE"/>
    <property type="match status" value="1"/>
</dbReference>
<proteinExistence type="inferred from homology"/>
<evidence type="ECO:0000313" key="3">
    <source>
        <dbReference type="Proteomes" id="UP000646365"/>
    </source>
</evidence>
<dbReference type="Proteomes" id="UP000646365">
    <property type="component" value="Unassembled WGS sequence"/>
</dbReference>
<dbReference type="InterPro" id="IPR002347">
    <property type="entry name" value="SDR_fam"/>
</dbReference>
<dbReference type="PANTHER" id="PTHR42760">
    <property type="entry name" value="SHORT-CHAIN DEHYDROGENASES/REDUCTASES FAMILY MEMBER"/>
    <property type="match status" value="1"/>
</dbReference>
<evidence type="ECO:0000313" key="2">
    <source>
        <dbReference type="EMBL" id="GGF04187.1"/>
    </source>
</evidence>
<keyword evidence="3" id="KW-1185">Reference proteome</keyword>
<dbReference type="PROSITE" id="PS00061">
    <property type="entry name" value="ADH_SHORT"/>
    <property type="match status" value="1"/>
</dbReference>
<name>A0A8J2YPE2_9PROT</name>
<sequence>MRRPMRWIDLTGQVAVVTGAAGGIGRGIALALADVGAAVALIDRQEAACRPIVAEIEAGGGRAVAIGCDLAVAEEIAATAERVQIALGPTDILVNNAGLLSPGGMDELTAEAWHATLSVNLTGYFLSAQAFGAQMLARGAGSLVHIASIAASAPQGASGAYSVSKAGIVMLSQQLATEWGPRGVRSNVVSPGLIRTPMSQPFYDAPGVLEARQALVPVRRIGEPADIANAVVFLASARASYVTGDEIVVDGGFTRTIMNVIPRPGFS</sequence>
<organism evidence="2 3">
    <name type="scientific">Aliidongia dinghuensis</name>
    <dbReference type="NCBI Taxonomy" id="1867774"/>
    <lineage>
        <taxon>Bacteria</taxon>
        <taxon>Pseudomonadati</taxon>
        <taxon>Pseudomonadota</taxon>
        <taxon>Alphaproteobacteria</taxon>
        <taxon>Rhodospirillales</taxon>
        <taxon>Dongiaceae</taxon>
        <taxon>Aliidongia</taxon>
    </lineage>
</organism>
<evidence type="ECO:0000256" key="1">
    <source>
        <dbReference type="ARBA" id="ARBA00006484"/>
    </source>
</evidence>
<comment type="similarity">
    <text evidence="1">Belongs to the short-chain dehydrogenases/reductases (SDR) family.</text>
</comment>
<protein>
    <submittedName>
        <fullName evidence="2">Oxidoreductase</fullName>
    </submittedName>
</protein>
<dbReference type="GO" id="GO:0016616">
    <property type="term" value="F:oxidoreductase activity, acting on the CH-OH group of donors, NAD or NADP as acceptor"/>
    <property type="evidence" value="ECO:0007669"/>
    <property type="project" value="TreeGrafter"/>
</dbReference>
<dbReference type="NCBIfam" id="NF005559">
    <property type="entry name" value="PRK07231.1"/>
    <property type="match status" value="1"/>
</dbReference>
<gene>
    <name evidence="2" type="ORF">GCM10011611_06980</name>
</gene>
<dbReference type="AlphaFoldDB" id="A0A8J2YPE2"/>
<dbReference type="Gene3D" id="3.40.50.720">
    <property type="entry name" value="NAD(P)-binding Rossmann-like Domain"/>
    <property type="match status" value="1"/>
</dbReference>
<comment type="caution">
    <text evidence="2">The sequence shown here is derived from an EMBL/GenBank/DDBJ whole genome shotgun (WGS) entry which is preliminary data.</text>
</comment>
<accession>A0A8J2YPE2</accession>